<gene>
    <name evidence="2" type="ORF">Pa4123_59080</name>
</gene>
<protein>
    <recommendedName>
        <fullName evidence="4">Flp pilus-assembly TadG-like N-terminal domain-containing protein</fullName>
    </recommendedName>
</protein>
<accession>A0ABQ5R1E2</accession>
<dbReference type="EMBL" id="BSDI01000033">
    <property type="protein sequence ID" value="GLI00632.1"/>
    <property type="molecule type" value="Genomic_DNA"/>
</dbReference>
<keyword evidence="3" id="KW-1185">Reference proteome</keyword>
<proteinExistence type="predicted"/>
<keyword evidence="1" id="KW-0472">Membrane</keyword>
<dbReference type="Proteomes" id="UP001144280">
    <property type="component" value="Unassembled WGS sequence"/>
</dbReference>
<evidence type="ECO:0000313" key="3">
    <source>
        <dbReference type="Proteomes" id="UP001144280"/>
    </source>
</evidence>
<keyword evidence="1" id="KW-0812">Transmembrane</keyword>
<organism evidence="2 3">
    <name type="scientific">Phytohabitans aurantiacus</name>
    <dbReference type="NCBI Taxonomy" id="3016789"/>
    <lineage>
        <taxon>Bacteria</taxon>
        <taxon>Bacillati</taxon>
        <taxon>Actinomycetota</taxon>
        <taxon>Actinomycetes</taxon>
        <taxon>Micromonosporales</taxon>
        <taxon>Micromonosporaceae</taxon>
    </lineage>
</organism>
<evidence type="ECO:0000313" key="2">
    <source>
        <dbReference type="EMBL" id="GLI00632.1"/>
    </source>
</evidence>
<feature type="transmembrane region" description="Helical" evidence="1">
    <location>
        <begin position="6"/>
        <end position="27"/>
    </location>
</feature>
<evidence type="ECO:0008006" key="4">
    <source>
        <dbReference type="Google" id="ProtNLM"/>
    </source>
</evidence>
<sequence length="139" mass="14886">MASSGLWWAVATVIVVLVACWSADVYLEVSARDERRRADQRAATYLGLVVAGDSGKARLMLCGGDDVNPAQLDDTVRREWTGQRVTSFAISGARNWSSIDGRGTVYGVDLTFSDGVTASIDVVVTVISDEPCIGTEIPM</sequence>
<evidence type="ECO:0000256" key="1">
    <source>
        <dbReference type="SAM" id="Phobius"/>
    </source>
</evidence>
<name>A0ABQ5R1E2_9ACTN</name>
<comment type="caution">
    <text evidence="2">The sequence shown here is derived from an EMBL/GenBank/DDBJ whole genome shotgun (WGS) entry which is preliminary data.</text>
</comment>
<keyword evidence="1" id="KW-1133">Transmembrane helix</keyword>
<reference evidence="2" key="1">
    <citation type="submission" date="2022-12" db="EMBL/GenBank/DDBJ databases">
        <title>New Phytohabitans aurantiacus sp. RD004123 nov., an actinomycete isolated from soil.</title>
        <authorList>
            <person name="Triningsih D.W."/>
            <person name="Harunari E."/>
            <person name="Igarashi Y."/>
        </authorList>
    </citation>
    <scope>NUCLEOTIDE SEQUENCE</scope>
    <source>
        <strain evidence="2">RD004123</strain>
    </source>
</reference>